<name>A0AAF0QF44_SOLVR</name>
<keyword evidence="4" id="KW-1185">Reference proteome</keyword>
<organism evidence="3 4">
    <name type="scientific">Solanum verrucosum</name>
    <dbReference type="NCBI Taxonomy" id="315347"/>
    <lineage>
        <taxon>Eukaryota</taxon>
        <taxon>Viridiplantae</taxon>
        <taxon>Streptophyta</taxon>
        <taxon>Embryophyta</taxon>
        <taxon>Tracheophyta</taxon>
        <taxon>Spermatophyta</taxon>
        <taxon>Magnoliopsida</taxon>
        <taxon>eudicotyledons</taxon>
        <taxon>Gunneridae</taxon>
        <taxon>Pentapetalae</taxon>
        <taxon>asterids</taxon>
        <taxon>lamiids</taxon>
        <taxon>Solanales</taxon>
        <taxon>Solanaceae</taxon>
        <taxon>Solanoideae</taxon>
        <taxon>Solaneae</taxon>
        <taxon>Solanum</taxon>
    </lineage>
</organism>
<dbReference type="SUPFAM" id="SSF52540">
    <property type="entry name" value="P-loop containing nucleoside triphosphate hydrolases"/>
    <property type="match status" value="1"/>
</dbReference>
<feature type="domain" description="Helicase C-terminal" evidence="2">
    <location>
        <begin position="66"/>
        <end position="149"/>
    </location>
</feature>
<dbReference type="PROSITE" id="PS51194">
    <property type="entry name" value="HELICASE_CTER"/>
    <property type="match status" value="1"/>
</dbReference>
<dbReference type="PANTHER" id="PTHR47958">
    <property type="entry name" value="ATP-DEPENDENT RNA HELICASE DBP3"/>
    <property type="match status" value="1"/>
</dbReference>
<evidence type="ECO:0000259" key="2">
    <source>
        <dbReference type="PROSITE" id="PS51194"/>
    </source>
</evidence>
<dbReference type="EMBL" id="CP133614">
    <property type="protein sequence ID" value="WMV21378.1"/>
    <property type="molecule type" value="Genomic_DNA"/>
</dbReference>
<dbReference type="Gene3D" id="3.40.50.300">
    <property type="entry name" value="P-loop containing nucleotide triphosphate hydrolases"/>
    <property type="match status" value="1"/>
</dbReference>
<keyword evidence="1" id="KW-0694">RNA-binding</keyword>
<gene>
    <name evidence="3" type="ORF">MTR67_014763</name>
</gene>
<dbReference type="GO" id="GO:0003723">
    <property type="term" value="F:RNA binding"/>
    <property type="evidence" value="ECO:0007669"/>
    <property type="project" value="UniProtKB-KW"/>
</dbReference>
<dbReference type="Pfam" id="PF00271">
    <property type="entry name" value="Helicase_C"/>
    <property type="match status" value="1"/>
</dbReference>
<dbReference type="InterPro" id="IPR001650">
    <property type="entry name" value="Helicase_C-like"/>
</dbReference>
<dbReference type="InterPro" id="IPR027417">
    <property type="entry name" value="P-loop_NTPase"/>
</dbReference>
<accession>A0AAF0QF44</accession>
<evidence type="ECO:0000256" key="1">
    <source>
        <dbReference type="ARBA" id="ARBA00022884"/>
    </source>
</evidence>
<sequence length="149" mass="16304">MEEPGVGFASGCNDTGCRLVTMNGEKGRDSSLKAAVSVIIGSPELKANQSIRQVIEVVTDLEKYSRLIGLLKEVMDGSRILIFVETKKGCDQVTRQLRMDGWPALSIHGDKSQDERDWVLADFKTGRSPIMIATDVAARGLGRTNHVKD</sequence>
<dbReference type="Proteomes" id="UP001234989">
    <property type="component" value="Chromosome 3"/>
</dbReference>
<proteinExistence type="predicted"/>
<evidence type="ECO:0000313" key="3">
    <source>
        <dbReference type="EMBL" id="WMV21378.1"/>
    </source>
</evidence>
<evidence type="ECO:0000313" key="4">
    <source>
        <dbReference type="Proteomes" id="UP001234989"/>
    </source>
</evidence>
<protein>
    <recommendedName>
        <fullName evidence="2">Helicase C-terminal domain-containing protein</fullName>
    </recommendedName>
</protein>
<reference evidence="3" key="1">
    <citation type="submission" date="2023-08" db="EMBL/GenBank/DDBJ databases">
        <title>A de novo genome assembly of Solanum verrucosum Schlechtendal, a Mexican diploid species geographically isolated from the other diploid A-genome species in potato relatives.</title>
        <authorList>
            <person name="Hosaka K."/>
        </authorList>
    </citation>
    <scope>NUCLEOTIDE SEQUENCE</scope>
    <source>
        <tissue evidence="3">Young leaves</tissue>
    </source>
</reference>
<dbReference type="AlphaFoldDB" id="A0AAF0QF44"/>
<dbReference type="CDD" id="cd18787">
    <property type="entry name" value="SF2_C_DEAD"/>
    <property type="match status" value="1"/>
</dbReference>